<comment type="subcellular location">
    <subcellularLocation>
        <location evidence="1">Golgi apparatus membrane</location>
        <topology evidence="1">Peripheral membrane protein</topology>
    </subcellularLocation>
</comment>
<organism evidence="9 10">
    <name type="scientific">Salix dunnii</name>
    <dbReference type="NCBI Taxonomy" id="1413687"/>
    <lineage>
        <taxon>Eukaryota</taxon>
        <taxon>Viridiplantae</taxon>
        <taxon>Streptophyta</taxon>
        <taxon>Embryophyta</taxon>
        <taxon>Tracheophyta</taxon>
        <taxon>Spermatophyta</taxon>
        <taxon>Magnoliopsida</taxon>
        <taxon>eudicotyledons</taxon>
        <taxon>Gunneridae</taxon>
        <taxon>Pentapetalae</taxon>
        <taxon>rosids</taxon>
        <taxon>fabids</taxon>
        <taxon>Malpighiales</taxon>
        <taxon>Salicaceae</taxon>
        <taxon>Saliceae</taxon>
        <taxon>Salix</taxon>
    </lineage>
</organism>
<keyword evidence="4" id="KW-0813">Transport</keyword>
<keyword evidence="10" id="KW-1185">Reference proteome</keyword>
<name>A0A835KAH6_9ROSI</name>
<proteinExistence type="inferred from homology"/>
<sequence>MLDLGPFSDDKFDPKKWINSACKTRHPQESLDKHLVDLEMKLQMVSEEIAASLEEQSAAALLRVPRATRDVVRLRDDAVSLRTSVSSILQKLKKAEGASAESIAALAKVDIVKQRMEAAYETLQDAAGLTQLSSTVEDVFASGDLPRAAETLANMRHCLSAVGEVAEFANVRKQLEVLEDRLDSMVQPRLMDALSNRKVDIAQDLRGILMRIGRFKSLEMHYTKVHLKPIRQLWEDFETRQRPNKLASERNEMDRLSGSNDSPAISFASWLPSFYDELLLYLEQEWKWCTIAFPEDYRTLVPKLLIETMAALGASFVSRINLAAGDVVPETKTLAKGAQAPETTKTRLFTFYLHSVSVNVIVDSGILDILSGDMPKGIKIQAKHLEALIELHNMTATFARNVQHLFSESDLRVLMDTLKAVYLPYESFKQSFIGFMARGPFLAQYGQMERAILSSEIAGADLRGAVTRGVGAQGIELSETVRRMEESTPHVIVLLEAAVERCISFTGGSEADELILALDDVMLQYISLLQETLKSLRAVSGVDNIGDPKKDIGLEKKEGSQNARKADMVSNEEEWSIVQGALQILTVADCLTSRSSVFEASLRSTLARISTSLSLSVFGSSLDQNQSHVTIIDGNGEPSLGQRAALDVAVVRLVDAPEKARKLFNLLDQSKDPRFHALPHASQRVSAFADAVNELVYDVLISKVRQRLSDVSRLPIWSAVDEHSSFRLPTFSAYPQSYVTSVGEYLLTLPQQLEPLADGISNNDANNEDAQFFATEWMFKEQVSILTRLRYARDNLKTKKVLLLVLVEVAEGATALYMEQLRGIQYITDRGALQLSVDIEYLSNVLSALSMPVPPILTTFHTCLSTPRDQLKQLVKSDSGNQLDLSTANLVCKIRRVSLE</sequence>
<dbReference type="PANTHER" id="PTHR21443">
    <property type="entry name" value="CONSERVED OLIGOMERIC GOLGI COMPLEX COMPONENT 7"/>
    <property type="match status" value="1"/>
</dbReference>
<evidence type="ECO:0000313" key="10">
    <source>
        <dbReference type="Proteomes" id="UP000657918"/>
    </source>
</evidence>
<dbReference type="GO" id="GO:0017119">
    <property type="term" value="C:Golgi transport complex"/>
    <property type="evidence" value="ECO:0007669"/>
    <property type="project" value="InterPro"/>
</dbReference>
<dbReference type="OrthoDB" id="245173at2759"/>
<comment type="caution">
    <text evidence="9">The sequence shown here is derived from an EMBL/GenBank/DDBJ whole genome shotgun (WGS) entry which is preliminary data.</text>
</comment>
<keyword evidence="7" id="KW-0472">Membrane</keyword>
<comment type="similarity">
    <text evidence="2">Belongs to the COG7 family.</text>
</comment>
<dbReference type="Proteomes" id="UP000657918">
    <property type="component" value="Unassembled WGS sequence"/>
</dbReference>
<accession>A0A835KAH6</accession>
<dbReference type="InterPro" id="IPR019335">
    <property type="entry name" value="COG7"/>
</dbReference>
<evidence type="ECO:0000256" key="6">
    <source>
        <dbReference type="ARBA" id="ARBA00023034"/>
    </source>
</evidence>
<evidence type="ECO:0000256" key="3">
    <source>
        <dbReference type="ARBA" id="ARBA00020984"/>
    </source>
</evidence>
<dbReference type="Pfam" id="PF10191">
    <property type="entry name" value="COG7"/>
    <property type="match status" value="1"/>
</dbReference>
<evidence type="ECO:0000256" key="5">
    <source>
        <dbReference type="ARBA" id="ARBA00022927"/>
    </source>
</evidence>
<evidence type="ECO:0000256" key="4">
    <source>
        <dbReference type="ARBA" id="ARBA00022448"/>
    </source>
</evidence>
<dbReference type="GO" id="GO:0006890">
    <property type="term" value="P:retrograde vesicle-mediated transport, Golgi to endoplasmic reticulum"/>
    <property type="evidence" value="ECO:0007669"/>
    <property type="project" value="TreeGrafter"/>
</dbReference>
<keyword evidence="5" id="KW-0653">Protein transport</keyword>
<protein>
    <recommendedName>
        <fullName evidence="3">Conserved oligomeric Golgi complex subunit 7</fullName>
    </recommendedName>
    <alternativeName>
        <fullName evidence="8">Component of oligomeric Golgi complex 7</fullName>
    </alternativeName>
</protein>
<dbReference type="GO" id="GO:0007030">
    <property type="term" value="P:Golgi organization"/>
    <property type="evidence" value="ECO:0007669"/>
    <property type="project" value="TreeGrafter"/>
</dbReference>
<keyword evidence="6" id="KW-0333">Golgi apparatus</keyword>
<evidence type="ECO:0000256" key="1">
    <source>
        <dbReference type="ARBA" id="ARBA00004395"/>
    </source>
</evidence>
<evidence type="ECO:0000313" key="9">
    <source>
        <dbReference type="EMBL" id="KAF9685674.1"/>
    </source>
</evidence>
<evidence type="ECO:0000256" key="8">
    <source>
        <dbReference type="ARBA" id="ARBA00031345"/>
    </source>
</evidence>
<evidence type="ECO:0000256" key="7">
    <source>
        <dbReference type="ARBA" id="ARBA00023136"/>
    </source>
</evidence>
<reference evidence="9 10" key="1">
    <citation type="submission" date="2020-10" db="EMBL/GenBank/DDBJ databases">
        <title>Plant Genome Project.</title>
        <authorList>
            <person name="Zhang R.-G."/>
        </authorList>
    </citation>
    <scope>NUCLEOTIDE SEQUENCE [LARGE SCALE GENOMIC DNA]</scope>
    <source>
        <strain evidence="9">FAFU-HL-1</strain>
        <tissue evidence="9">Leaf</tissue>
    </source>
</reference>
<dbReference type="PANTHER" id="PTHR21443:SF0">
    <property type="entry name" value="CONSERVED OLIGOMERIC GOLGI COMPLEX SUBUNIT 7"/>
    <property type="match status" value="1"/>
</dbReference>
<evidence type="ECO:0000256" key="2">
    <source>
        <dbReference type="ARBA" id="ARBA00005831"/>
    </source>
</evidence>
<dbReference type="AlphaFoldDB" id="A0A835KAH6"/>
<dbReference type="GO" id="GO:0006886">
    <property type="term" value="P:intracellular protein transport"/>
    <property type="evidence" value="ECO:0007669"/>
    <property type="project" value="InterPro"/>
</dbReference>
<dbReference type="EMBL" id="JADGMS010000003">
    <property type="protein sequence ID" value="KAF9685674.1"/>
    <property type="molecule type" value="Genomic_DNA"/>
</dbReference>
<dbReference type="GO" id="GO:0000139">
    <property type="term" value="C:Golgi membrane"/>
    <property type="evidence" value="ECO:0007669"/>
    <property type="project" value="UniProtKB-SubCell"/>
</dbReference>
<gene>
    <name evidence="9" type="ORF">SADUNF_Sadunf03G0078900</name>
</gene>